<keyword evidence="9" id="KW-1185">Reference proteome</keyword>
<dbReference type="GO" id="GO:0045292">
    <property type="term" value="P:mRNA cis splicing, via spliceosome"/>
    <property type="evidence" value="ECO:0007669"/>
    <property type="project" value="TreeGrafter"/>
</dbReference>
<feature type="compositionally biased region" description="Acidic residues" evidence="8">
    <location>
        <begin position="156"/>
        <end position="173"/>
    </location>
</feature>
<accession>A0A1I7XUG4</accession>
<dbReference type="PRINTS" id="PR01348">
    <property type="entry name" value="ICLNCHANNEL"/>
</dbReference>
<evidence type="ECO:0000313" key="10">
    <source>
        <dbReference type="WBParaSite" id="Hba_21465"/>
    </source>
</evidence>
<organism evidence="9 10">
    <name type="scientific">Heterorhabditis bacteriophora</name>
    <name type="common">Entomopathogenic nematode worm</name>
    <dbReference type="NCBI Taxonomy" id="37862"/>
    <lineage>
        <taxon>Eukaryota</taxon>
        <taxon>Metazoa</taxon>
        <taxon>Ecdysozoa</taxon>
        <taxon>Nematoda</taxon>
        <taxon>Chromadorea</taxon>
        <taxon>Rhabditida</taxon>
        <taxon>Rhabditina</taxon>
        <taxon>Rhabditomorpha</taxon>
        <taxon>Strongyloidea</taxon>
        <taxon>Heterorhabditidae</taxon>
        <taxon>Heterorhabditis</taxon>
    </lineage>
</organism>
<dbReference type="GO" id="GO:0005829">
    <property type="term" value="C:cytosol"/>
    <property type="evidence" value="ECO:0007669"/>
    <property type="project" value="InterPro"/>
</dbReference>
<dbReference type="GO" id="GO:0034709">
    <property type="term" value="C:methylosome"/>
    <property type="evidence" value="ECO:0007669"/>
    <property type="project" value="InterPro"/>
</dbReference>
<dbReference type="GO" id="GO:0000387">
    <property type="term" value="P:spliceosomal snRNP assembly"/>
    <property type="evidence" value="ECO:0007669"/>
    <property type="project" value="InterPro"/>
</dbReference>
<dbReference type="GO" id="GO:0006821">
    <property type="term" value="P:chloride transport"/>
    <property type="evidence" value="ECO:0007669"/>
    <property type="project" value="InterPro"/>
</dbReference>
<proteinExistence type="inferred from homology"/>
<evidence type="ECO:0000256" key="3">
    <source>
        <dbReference type="ARBA" id="ARBA00007054"/>
    </source>
</evidence>
<dbReference type="AlphaFoldDB" id="A0A1I7XUG4"/>
<reference evidence="10" key="1">
    <citation type="submission" date="2016-11" db="UniProtKB">
        <authorList>
            <consortium name="WormBaseParasite"/>
        </authorList>
    </citation>
    <scope>IDENTIFICATION</scope>
</reference>
<dbReference type="PANTHER" id="PTHR21399:SF0">
    <property type="entry name" value="METHYLOSOME SUBUNIT PICLN"/>
    <property type="match status" value="1"/>
</dbReference>
<comment type="function">
    <text evidence="7">Involved in both the assembly of spliceosomal snRNPs and the methylation of Sm proteins. Chaperone that regulates the assembly of spliceosomal U1, U2, U4 and U5 small nuclear ribonucleoproteins (snRNPs), the building blocks of the spliceosome, and thereby plays an important role in the splicing of cellular pre-mRNAs. Most spliceosomal snRNPs contain a common set of Sm proteins SNRPB, SNRPD1, SNRPD2, SNRPD3, SNRPE, SNRPF and SNRPG that assemble in a heptameric protein ring on the Sm site of the small nuclear RNA to form the core snRNP (Sm core). In the cytosol, the Sm proteins SNRPD1, SNRPD2, SNRPE, SNRPF and SNRPG are trapped in an inactive 6S pICln-Sm complex by the chaperone CLNS1A that controls the assembly of the core snRNP. Dissociation by the SMN complex of CLNS1A from the trapped Sm proteins and their transfer to an SMN-Sm complex triggers the assembly of core snRNPs and their transport to the nucleus.</text>
</comment>
<dbReference type="GO" id="GO:0005886">
    <property type="term" value="C:plasma membrane"/>
    <property type="evidence" value="ECO:0007669"/>
    <property type="project" value="InterPro"/>
</dbReference>
<dbReference type="InterPro" id="IPR011993">
    <property type="entry name" value="PH-like_dom_sf"/>
</dbReference>
<dbReference type="GO" id="GO:0005681">
    <property type="term" value="C:spliceosomal complex"/>
    <property type="evidence" value="ECO:0007669"/>
    <property type="project" value="TreeGrafter"/>
</dbReference>
<evidence type="ECO:0000256" key="7">
    <source>
        <dbReference type="ARBA" id="ARBA00045890"/>
    </source>
</evidence>
<dbReference type="InterPro" id="IPR039924">
    <property type="entry name" value="ICln/Lot5/Saf5"/>
</dbReference>
<sequence length="256" mass="28975">MIVLCEVSEPTEGVRLAQPQVQAYLDNQCMGEGMLCIAEREVTWISRSTQKGFTLTYPSIILHAVSTDVSTFPQECIYVLIDASKTGQRRRSEIPLYTAMEERHFRDLNLAEDELNNDDIDDDDDEPKSVAVRFVPADNSVLSQIYTEMCACQELNPDEDDDFSDDDNDEEMGGGDGLLHDSRWFTSENINNMEGFEMSEEGIANLQRMMGSQGNGHPEPGIVILTSFIKISKRYKIYCVKLDYILDDNHGDMDDE</sequence>
<comment type="subcellular location">
    <subcellularLocation>
        <location evidence="2">Cytoplasm</location>
    </subcellularLocation>
    <subcellularLocation>
        <location evidence="1">Nucleus</location>
    </subcellularLocation>
</comment>
<dbReference type="WBParaSite" id="Hba_21465">
    <property type="protein sequence ID" value="Hba_21465"/>
    <property type="gene ID" value="Hba_21465"/>
</dbReference>
<evidence type="ECO:0000313" key="9">
    <source>
        <dbReference type="Proteomes" id="UP000095283"/>
    </source>
</evidence>
<dbReference type="Proteomes" id="UP000095283">
    <property type="component" value="Unplaced"/>
</dbReference>
<evidence type="ECO:0000256" key="6">
    <source>
        <dbReference type="ARBA" id="ARBA00023242"/>
    </source>
</evidence>
<dbReference type="GO" id="GO:0006884">
    <property type="term" value="P:cell volume homeostasis"/>
    <property type="evidence" value="ECO:0007669"/>
    <property type="project" value="InterPro"/>
</dbReference>
<evidence type="ECO:0000256" key="4">
    <source>
        <dbReference type="ARBA" id="ARBA00015653"/>
    </source>
</evidence>
<evidence type="ECO:0000256" key="8">
    <source>
        <dbReference type="SAM" id="MobiDB-lite"/>
    </source>
</evidence>
<keyword evidence="6" id="KW-0539">Nucleus</keyword>
<evidence type="ECO:0000256" key="1">
    <source>
        <dbReference type="ARBA" id="ARBA00004123"/>
    </source>
</evidence>
<dbReference type="PANTHER" id="PTHR21399">
    <property type="entry name" value="CHLORIDE CONDUCTANCE REGULATORY PROTEIN ICLN"/>
    <property type="match status" value="1"/>
</dbReference>
<dbReference type="InterPro" id="IPR003521">
    <property type="entry name" value="ICln"/>
</dbReference>
<feature type="region of interest" description="Disordered" evidence="8">
    <location>
        <begin position="156"/>
        <end position="178"/>
    </location>
</feature>
<dbReference type="Pfam" id="PF03517">
    <property type="entry name" value="Voldacs"/>
    <property type="match status" value="1"/>
</dbReference>
<keyword evidence="5" id="KW-0963">Cytoplasm</keyword>
<comment type="similarity">
    <text evidence="3">Belongs to the pICln (TC 1.A.47) family.</text>
</comment>
<evidence type="ECO:0000256" key="5">
    <source>
        <dbReference type="ARBA" id="ARBA00022490"/>
    </source>
</evidence>
<dbReference type="GO" id="GO:0034715">
    <property type="term" value="C:pICln-Sm protein complex"/>
    <property type="evidence" value="ECO:0007669"/>
    <property type="project" value="InterPro"/>
</dbReference>
<name>A0A1I7XUG4_HETBA</name>
<protein>
    <recommendedName>
        <fullName evidence="4">Methylosome subunit pICln</fullName>
    </recommendedName>
</protein>
<evidence type="ECO:0000256" key="2">
    <source>
        <dbReference type="ARBA" id="ARBA00004496"/>
    </source>
</evidence>
<dbReference type="Gene3D" id="2.30.29.30">
    <property type="entry name" value="Pleckstrin-homology domain (PH domain)/Phosphotyrosine-binding domain (PTB)"/>
    <property type="match status" value="1"/>
</dbReference>